<feature type="domain" description="HD/PDEase" evidence="1">
    <location>
        <begin position="32"/>
        <end position="143"/>
    </location>
</feature>
<dbReference type="InterPro" id="IPR003607">
    <property type="entry name" value="HD/PDEase_dom"/>
</dbReference>
<dbReference type="SUPFAM" id="SSF109604">
    <property type="entry name" value="HD-domain/PDEase-like"/>
    <property type="match status" value="1"/>
</dbReference>
<dbReference type="PANTHER" id="PTHR46246">
    <property type="entry name" value="GUANOSINE-3',5'-BIS(DIPHOSPHATE) 3'-PYROPHOSPHOHYDROLASE MESH1"/>
    <property type="match status" value="1"/>
</dbReference>
<gene>
    <name evidence="2" type="ORF">A2928_02000</name>
</gene>
<evidence type="ECO:0000259" key="1">
    <source>
        <dbReference type="SMART" id="SM00471"/>
    </source>
</evidence>
<accession>A0A1G2NCA6</accession>
<comment type="caution">
    <text evidence="2">The sequence shown here is derived from an EMBL/GenBank/DDBJ whole genome shotgun (WGS) entry which is preliminary data.</text>
</comment>
<dbReference type="InterPro" id="IPR052194">
    <property type="entry name" value="MESH1"/>
</dbReference>
<dbReference type="AlphaFoldDB" id="A0A1G2NCA6"/>
<dbReference type="Proteomes" id="UP000176221">
    <property type="component" value="Unassembled WGS sequence"/>
</dbReference>
<name>A0A1G2NCA6_9BACT</name>
<dbReference type="Pfam" id="PF13328">
    <property type="entry name" value="HD_4"/>
    <property type="match status" value="1"/>
</dbReference>
<reference evidence="2 3" key="1">
    <citation type="journal article" date="2016" name="Nat. Commun.">
        <title>Thousands of microbial genomes shed light on interconnected biogeochemical processes in an aquifer system.</title>
        <authorList>
            <person name="Anantharaman K."/>
            <person name="Brown C.T."/>
            <person name="Hug L.A."/>
            <person name="Sharon I."/>
            <person name="Castelle C.J."/>
            <person name="Probst A.J."/>
            <person name="Thomas B.C."/>
            <person name="Singh A."/>
            <person name="Wilkins M.J."/>
            <person name="Karaoz U."/>
            <person name="Brodie E.L."/>
            <person name="Williams K.H."/>
            <person name="Hubbard S.S."/>
            <person name="Banfield J.F."/>
        </authorList>
    </citation>
    <scope>NUCLEOTIDE SEQUENCE [LARGE SCALE GENOMIC DNA]</scope>
</reference>
<evidence type="ECO:0000313" key="2">
    <source>
        <dbReference type="EMBL" id="OHA33727.1"/>
    </source>
</evidence>
<sequence>MSFVIFSEKIKKALRFSIKTHEVYQKQKRKGKDIPYITHPLIVGIILSRAEASEDVIIAGILHDTIEDCCPEKRVTYKMIADRFGERVAMLVDSVTEKNFAVSWDQRKKEAVEHIATYSHESILVKSADLISNTSDILEDYADEGAKTFERFKIDARKIVGHYIAAIKATIERWSKNPFVDDLKINLAKLSVVAKELSRSERAGISEK</sequence>
<dbReference type="Gene3D" id="1.10.3210.10">
    <property type="entry name" value="Hypothetical protein af1432"/>
    <property type="match status" value="1"/>
</dbReference>
<evidence type="ECO:0000313" key="3">
    <source>
        <dbReference type="Proteomes" id="UP000176221"/>
    </source>
</evidence>
<organism evidence="2 3">
    <name type="scientific">Candidatus Taylorbacteria bacterium RIFCSPLOWO2_01_FULL_45_15b</name>
    <dbReference type="NCBI Taxonomy" id="1802319"/>
    <lineage>
        <taxon>Bacteria</taxon>
        <taxon>Candidatus Tayloriibacteriota</taxon>
    </lineage>
</organism>
<dbReference type="PANTHER" id="PTHR46246:SF1">
    <property type="entry name" value="GUANOSINE-3',5'-BIS(DIPHOSPHATE) 3'-PYROPHOSPHOHYDROLASE MESH1"/>
    <property type="match status" value="1"/>
</dbReference>
<dbReference type="SMART" id="SM00471">
    <property type="entry name" value="HDc"/>
    <property type="match status" value="1"/>
</dbReference>
<dbReference type="EMBL" id="MHRX01000026">
    <property type="protein sequence ID" value="OHA33727.1"/>
    <property type="molecule type" value="Genomic_DNA"/>
</dbReference>
<dbReference type="STRING" id="1802319.A2928_02000"/>
<dbReference type="GO" id="GO:0008893">
    <property type="term" value="F:guanosine-3',5'-bis(diphosphate) 3'-diphosphatase activity"/>
    <property type="evidence" value="ECO:0007669"/>
    <property type="project" value="TreeGrafter"/>
</dbReference>
<proteinExistence type="predicted"/>
<protein>
    <recommendedName>
        <fullName evidence="1">HD/PDEase domain-containing protein</fullName>
    </recommendedName>
</protein>